<dbReference type="EMBL" id="FQXG01000003">
    <property type="protein sequence ID" value="SHH55919.1"/>
    <property type="molecule type" value="Genomic_DNA"/>
</dbReference>
<protein>
    <submittedName>
        <fullName evidence="1">Uncharacterized protein</fullName>
    </submittedName>
</protein>
<dbReference type="OrthoDB" id="9792284at2"/>
<accession>A0A1M5TYV1</accession>
<dbReference type="RefSeq" id="WP_067655806.1">
    <property type="nucleotide sequence ID" value="NZ_FQXG01000003.1"/>
</dbReference>
<gene>
    <name evidence="1" type="ORF">SAMN02745129_2335</name>
</gene>
<organism evidence="1 2">
    <name type="scientific">Ferrimonas marina</name>
    <dbReference type="NCBI Taxonomy" id="299255"/>
    <lineage>
        <taxon>Bacteria</taxon>
        <taxon>Pseudomonadati</taxon>
        <taxon>Pseudomonadota</taxon>
        <taxon>Gammaproteobacteria</taxon>
        <taxon>Alteromonadales</taxon>
        <taxon>Ferrimonadaceae</taxon>
        <taxon>Ferrimonas</taxon>
    </lineage>
</organism>
<proteinExistence type="predicted"/>
<evidence type="ECO:0000313" key="2">
    <source>
        <dbReference type="Proteomes" id="UP000184268"/>
    </source>
</evidence>
<dbReference type="AlphaFoldDB" id="A0A1M5TYV1"/>
<dbReference type="STRING" id="299255.SAMN02745129_2335"/>
<keyword evidence="2" id="KW-1185">Reference proteome</keyword>
<evidence type="ECO:0000313" key="1">
    <source>
        <dbReference type="EMBL" id="SHH55919.1"/>
    </source>
</evidence>
<name>A0A1M5TYV1_9GAMM</name>
<dbReference type="Proteomes" id="UP000184268">
    <property type="component" value="Unassembled WGS sequence"/>
</dbReference>
<reference evidence="1 2" key="1">
    <citation type="submission" date="2016-11" db="EMBL/GenBank/DDBJ databases">
        <authorList>
            <person name="Jaros S."/>
            <person name="Januszkiewicz K."/>
            <person name="Wedrychowicz H."/>
        </authorList>
    </citation>
    <scope>NUCLEOTIDE SEQUENCE [LARGE SCALE GENOMIC DNA]</scope>
    <source>
        <strain evidence="1 2">DSM 16917</strain>
    </source>
</reference>
<sequence>MTQPQQTDELTETEIVNKLSEGWALRCGINGWHLESPRKPYQRTKSHSVPESLVEALHAKGTITYAEGHWSTSAILTDHNKDDA</sequence>